<evidence type="ECO:0000256" key="2">
    <source>
        <dbReference type="ARBA" id="ARBA00007400"/>
    </source>
</evidence>
<protein>
    <submittedName>
        <fullName evidence="5">Acyltransferase</fullName>
    </submittedName>
</protein>
<keyword evidence="3" id="KW-0472">Membrane</keyword>
<dbReference type="Pfam" id="PF01757">
    <property type="entry name" value="Acyl_transf_3"/>
    <property type="match status" value="1"/>
</dbReference>
<dbReference type="Proteomes" id="UP000515679">
    <property type="component" value="Chromosome"/>
</dbReference>
<feature type="transmembrane region" description="Helical" evidence="3">
    <location>
        <begin position="125"/>
        <end position="146"/>
    </location>
</feature>
<feature type="domain" description="Acyltransferase 3" evidence="4">
    <location>
        <begin position="44"/>
        <end position="332"/>
    </location>
</feature>
<gene>
    <name evidence="5" type="ORF">FPL14_20170</name>
</gene>
<keyword evidence="3" id="KW-0812">Transmembrane</keyword>
<evidence type="ECO:0000259" key="4">
    <source>
        <dbReference type="Pfam" id="PF01757"/>
    </source>
</evidence>
<dbReference type="InterPro" id="IPR050879">
    <property type="entry name" value="Acyltransferase_3"/>
</dbReference>
<keyword evidence="5" id="KW-0012">Acyltransferase</keyword>
<accession>A0A7G5C202</accession>
<evidence type="ECO:0000313" key="5">
    <source>
        <dbReference type="EMBL" id="QMV43236.1"/>
    </source>
</evidence>
<dbReference type="AlphaFoldDB" id="A0A7G5C202"/>
<sequence length="366" mass="42133">MEHGVRCLCFVDENVLSVSNFRQRQRGRRVIFRVERFCPFAALLNDSRQSYSGYLVKRFFRIYVPYILSFFVALMLLSLSPKLGGPLPYLSDFYNQRWTHGISMDIIVEHVLGIVNVHTMELNDAYWSLVHEMRISIFFPFVVLLLRKVRWQYTGLIGIALFTLAVLNEVFGFQKSNGLNTTYLHSMHYLSFFIYGMFLAKHRSEIVKGFQALKRRYKYGILVFSLICYNSSYAVVKLLAKLGIDVTFERIFREQIIAIGVIGFVIIALSSKKIGSALRSPIPIFLGNISYSLYLYHMVIYLALMHAFLGVIPLPYLLILAFVVSMAVAYVGWLVIEKPTMAIGKRIADRIQKRTSIPIQRTNLNG</sequence>
<feature type="transmembrane region" description="Helical" evidence="3">
    <location>
        <begin position="221"/>
        <end position="240"/>
    </location>
</feature>
<comment type="similarity">
    <text evidence="2">Belongs to the acyltransferase 3 family.</text>
</comment>
<feature type="transmembrane region" description="Helical" evidence="3">
    <location>
        <begin position="59"/>
        <end position="79"/>
    </location>
</feature>
<keyword evidence="5" id="KW-0808">Transferase</keyword>
<feature type="transmembrane region" description="Helical" evidence="3">
    <location>
        <begin position="183"/>
        <end position="200"/>
    </location>
</feature>
<evidence type="ECO:0000256" key="3">
    <source>
        <dbReference type="SAM" id="Phobius"/>
    </source>
</evidence>
<dbReference type="PANTHER" id="PTHR23028:SF53">
    <property type="entry name" value="ACYL_TRANSF_3 DOMAIN-CONTAINING PROTEIN"/>
    <property type="match status" value="1"/>
</dbReference>
<name>A0A7G5C202_9BACL</name>
<feature type="transmembrane region" description="Helical" evidence="3">
    <location>
        <begin position="282"/>
        <end position="304"/>
    </location>
</feature>
<dbReference type="KEGG" id="cchl:FPL14_20170"/>
<keyword evidence="6" id="KW-1185">Reference proteome</keyword>
<dbReference type="GO" id="GO:0009103">
    <property type="term" value="P:lipopolysaccharide biosynthetic process"/>
    <property type="evidence" value="ECO:0007669"/>
    <property type="project" value="TreeGrafter"/>
</dbReference>
<dbReference type="GO" id="GO:0016020">
    <property type="term" value="C:membrane"/>
    <property type="evidence" value="ECO:0007669"/>
    <property type="project" value="TreeGrafter"/>
</dbReference>
<feature type="transmembrane region" description="Helical" evidence="3">
    <location>
        <begin position="153"/>
        <end position="171"/>
    </location>
</feature>
<dbReference type="InterPro" id="IPR002656">
    <property type="entry name" value="Acyl_transf_3_dom"/>
</dbReference>
<dbReference type="GO" id="GO:0016747">
    <property type="term" value="F:acyltransferase activity, transferring groups other than amino-acyl groups"/>
    <property type="evidence" value="ECO:0007669"/>
    <property type="project" value="InterPro"/>
</dbReference>
<feature type="transmembrane region" description="Helical" evidence="3">
    <location>
        <begin position="316"/>
        <end position="336"/>
    </location>
</feature>
<reference evidence="5 6" key="1">
    <citation type="submission" date="2019-07" db="EMBL/GenBank/DDBJ databases">
        <authorList>
            <person name="Kim J.K."/>
            <person name="Cheong H.-M."/>
            <person name="Choi Y."/>
            <person name="Hwang K.J."/>
            <person name="Lee S."/>
            <person name="Choi C."/>
        </authorList>
    </citation>
    <scope>NUCLEOTIDE SEQUENCE [LARGE SCALE GENOMIC DNA]</scope>
    <source>
        <strain evidence="5 6">KS 22</strain>
    </source>
</reference>
<evidence type="ECO:0000256" key="1">
    <source>
        <dbReference type="ARBA" id="ARBA00004370"/>
    </source>
</evidence>
<organism evidence="5 6">
    <name type="scientific">Cohnella cholangitidis</name>
    <dbReference type="NCBI Taxonomy" id="2598458"/>
    <lineage>
        <taxon>Bacteria</taxon>
        <taxon>Bacillati</taxon>
        <taxon>Bacillota</taxon>
        <taxon>Bacilli</taxon>
        <taxon>Bacillales</taxon>
        <taxon>Paenibacillaceae</taxon>
        <taxon>Cohnella</taxon>
    </lineage>
</organism>
<dbReference type="EMBL" id="CP041969">
    <property type="protein sequence ID" value="QMV43236.1"/>
    <property type="molecule type" value="Genomic_DNA"/>
</dbReference>
<keyword evidence="3" id="KW-1133">Transmembrane helix</keyword>
<feature type="transmembrane region" description="Helical" evidence="3">
    <location>
        <begin position="252"/>
        <end position="270"/>
    </location>
</feature>
<dbReference type="PANTHER" id="PTHR23028">
    <property type="entry name" value="ACETYLTRANSFERASE"/>
    <property type="match status" value="1"/>
</dbReference>
<evidence type="ECO:0000313" key="6">
    <source>
        <dbReference type="Proteomes" id="UP000515679"/>
    </source>
</evidence>
<proteinExistence type="inferred from homology"/>
<comment type="subcellular location">
    <subcellularLocation>
        <location evidence="1">Membrane</location>
    </subcellularLocation>
</comment>